<gene>
    <name evidence="7" type="primary">PPM1K</name>
    <name evidence="7" type="ORF">BLAG_LOCUS12894</name>
</gene>
<name>A0A8K0ELU3_BRALA</name>
<dbReference type="PANTHER" id="PTHR47992">
    <property type="entry name" value="PROTEIN PHOSPHATASE"/>
    <property type="match status" value="1"/>
</dbReference>
<dbReference type="Gene3D" id="1.10.3730.20">
    <property type="match status" value="1"/>
</dbReference>
<keyword evidence="3 4" id="KW-0904">Protein phosphatase</keyword>
<dbReference type="Pfam" id="PF10639">
    <property type="entry name" value="TMEM234"/>
    <property type="match status" value="1"/>
</dbReference>
<evidence type="ECO:0000256" key="5">
    <source>
        <dbReference type="SAM" id="Phobius"/>
    </source>
</evidence>
<keyword evidence="2 4" id="KW-0378">Hydrolase</keyword>
<organism evidence="7 8">
    <name type="scientific">Branchiostoma lanceolatum</name>
    <name type="common">Common lancelet</name>
    <name type="synonym">Amphioxus lanceolatum</name>
    <dbReference type="NCBI Taxonomy" id="7740"/>
    <lineage>
        <taxon>Eukaryota</taxon>
        <taxon>Metazoa</taxon>
        <taxon>Chordata</taxon>
        <taxon>Cephalochordata</taxon>
        <taxon>Leptocardii</taxon>
        <taxon>Amphioxiformes</taxon>
        <taxon>Branchiostomatidae</taxon>
        <taxon>Branchiostoma</taxon>
    </lineage>
</organism>
<accession>A0A8K0ELU3</accession>
<protein>
    <submittedName>
        <fullName evidence="7">PPM1K protein</fullName>
    </submittedName>
</protein>
<evidence type="ECO:0000256" key="4">
    <source>
        <dbReference type="RuleBase" id="RU003465"/>
    </source>
</evidence>
<dbReference type="CDD" id="cd00143">
    <property type="entry name" value="PP2Cc"/>
    <property type="match status" value="1"/>
</dbReference>
<dbReference type="GO" id="GO:0004722">
    <property type="term" value="F:protein serine/threonine phosphatase activity"/>
    <property type="evidence" value="ECO:0007669"/>
    <property type="project" value="InterPro"/>
</dbReference>
<feature type="transmembrane region" description="Helical" evidence="5">
    <location>
        <begin position="467"/>
        <end position="483"/>
    </location>
</feature>
<evidence type="ECO:0000313" key="7">
    <source>
        <dbReference type="EMBL" id="CAH1252969.1"/>
    </source>
</evidence>
<dbReference type="Gene3D" id="3.60.40.10">
    <property type="entry name" value="PPM-type phosphatase domain"/>
    <property type="match status" value="1"/>
</dbReference>
<dbReference type="InterPro" id="IPR001932">
    <property type="entry name" value="PPM-type_phosphatase-like_dom"/>
</dbReference>
<keyword evidence="1" id="KW-0479">Metal-binding</keyword>
<dbReference type="SUPFAM" id="SSF103481">
    <property type="entry name" value="Multidrug resistance efflux transporter EmrE"/>
    <property type="match status" value="1"/>
</dbReference>
<dbReference type="OrthoDB" id="416093at2759"/>
<feature type="transmembrane region" description="Helical" evidence="5">
    <location>
        <begin position="425"/>
        <end position="447"/>
    </location>
</feature>
<dbReference type="SMART" id="SM00332">
    <property type="entry name" value="PP2Cc"/>
    <property type="match status" value="1"/>
</dbReference>
<dbReference type="EMBL" id="OV696687">
    <property type="protein sequence ID" value="CAH1252969.1"/>
    <property type="molecule type" value="Genomic_DNA"/>
</dbReference>
<dbReference type="Proteomes" id="UP000838412">
    <property type="component" value="Chromosome 2"/>
</dbReference>
<dbReference type="InterPro" id="IPR015655">
    <property type="entry name" value="PP2C"/>
</dbReference>
<dbReference type="SUPFAM" id="SSF81606">
    <property type="entry name" value="PP2C-like"/>
    <property type="match status" value="1"/>
</dbReference>
<dbReference type="GO" id="GO:0046872">
    <property type="term" value="F:metal ion binding"/>
    <property type="evidence" value="ECO:0007669"/>
    <property type="project" value="UniProtKB-KW"/>
</dbReference>
<evidence type="ECO:0000256" key="2">
    <source>
        <dbReference type="ARBA" id="ARBA00022801"/>
    </source>
</evidence>
<dbReference type="InterPro" id="IPR036457">
    <property type="entry name" value="PPM-type-like_dom_sf"/>
</dbReference>
<dbReference type="AlphaFoldDB" id="A0A8K0ELU3"/>
<reference evidence="7" key="1">
    <citation type="submission" date="2022-01" db="EMBL/GenBank/DDBJ databases">
        <authorList>
            <person name="Braso-Vives M."/>
        </authorList>
    </citation>
    <scope>NUCLEOTIDE SEQUENCE</scope>
</reference>
<evidence type="ECO:0000259" key="6">
    <source>
        <dbReference type="PROSITE" id="PS51746"/>
    </source>
</evidence>
<keyword evidence="5" id="KW-0812">Transmembrane</keyword>
<keyword evidence="8" id="KW-1185">Reference proteome</keyword>
<sequence length="486" mass="54458">MHSVSCASLACILTSSRLQWRRPFEIYRCFSKSAICYKSDRKRYNRATEVNFDNFGAWNNRLNLEIIMQQSIKHGKPIPKIKLDQVGWASELGRRKENEDRLIMDELEPNLLYFALFDGHGGSLTADYCQYHMALHIKYWLHREKDLQTVLRRAFTELNNLYTRHLYYHIMTEGDVPPCGTTATVCLLRNGNELVVGSAGDSRAVLSRRGRGISLTQDHQPDRKGERDRIKKAGGFVSWNSVGRPQVCGRLAMTRSIGDVELKRYGVTSIPETRSIEVDHGKDGFLILASDGISFVMSDQEMCDSVGRCKDPPEAAHFIADQSLTFGTDDNVTAMVVPFGAWGKHSGTGNINSFHRNFISSSDTFWLVVVSVFWGATNPLLKRGSAGIENIKKDSAILQFLAELQFMVCNIKYLVPFLFNQCGSVVYYLTLASADLSLAVPITNSLTFLFTTLTGSLLGEKVGNRDTILGMVLVLFGVFLCVLDKT</sequence>
<dbReference type="InterPro" id="IPR037185">
    <property type="entry name" value="EmrE-like"/>
</dbReference>
<evidence type="ECO:0000313" key="8">
    <source>
        <dbReference type="Proteomes" id="UP000838412"/>
    </source>
</evidence>
<dbReference type="InterPro" id="IPR018908">
    <property type="entry name" value="TMEM234"/>
</dbReference>
<evidence type="ECO:0000256" key="1">
    <source>
        <dbReference type="ARBA" id="ARBA00022723"/>
    </source>
</evidence>
<dbReference type="PROSITE" id="PS51746">
    <property type="entry name" value="PPM_2"/>
    <property type="match status" value="1"/>
</dbReference>
<feature type="domain" description="PPM-type phosphatase" evidence="6">
    <location>
        <begin position="85"/>
        <end position="339"/>
    </location>
</feature>
<dbReference type="PROSITE" id="PS01032">
    <property type="entry name" value="PPM_1"/>
    <property type="match status" value="1"/>
</dbReference>
<keyword evidence="5" id="KW-0472">Membrane</keyword>
<proteinExistence type="inferred from homology"/>
<evidence type="ECO:0000256" key="3">
    <source>
        <dbReference type="ARBA" id="ARBA00022912"/>
    </source>
</evidence>
<keyword evidence="5" id="KW-1133">Transmembrane helix</keyword>
<dbReference type="InterPro" id="IPR000222">
    <property type="entry name" value="PP2C_BS"/>
</dbReference>
<dbReference type="Pfam" id="PF00481">
    <property type="entry name" value="PP2C"/>
    <property type="match status" value="1"/>
</dbReference>
<comment type="similarity">
    <text evidence="4">Belongs to the PP2C family.</text>
</comment>